<gene>
    <name evidence="1" type="ORF">FLL46_00395</name>
</gene>
<comment type="caution">
    <text evidence="1">The sequence shown here is derived from an EMBL/GenBank/DDBJ whole genome shotgun (WGS) entry which is preliminary data.</text>
</comment>
<evidence type="ECO:0000313" key="1">
    <source>
        <dbReference type="EMBL" id="TQV89377.1"/>
    </source>
</evidence>
<name>A0A545UIT8_9GAMM</name>
<organism evidence="1 2">
    <name type="scientific">Aliikangiella coralliicola</name>
    <dbReference type="NCBI Taxonomy" id="2592383"/>
    <lineage>
        <taxon>Bacteria</taxon>
        <taxon>Pseudomonadati</taxon>
        <taxon>Pseudomonadota</taxon>
        <taxon>Gammaproteobacteria</taxon>
        <taxon>Oceanospirillales</taxon>
        <taxon>Pleioneaceae</taxon>
        <taxon>Aliikangiella</taxon>
    </lineage>
</organism>
<proteinExistence type="predicted"/>
<dbReference type="EMBL" id="VIKS01000001">
    <property type="protein sequence ID" value="TQV89377.1"/>
    <property type="molecule type" value="Genomic_DNA"/>
</dbReference>
<reference evidence="1 2" key="1">
    <citation type="submission" date="2019-07" db="EMBL/GenBank/DDBJ databases">
        <title>Draft genome for Aliikangiella sp. M105.</title>
        <authorList>
            <person name="Wang G."/>
        </authorList>
    </citation>
    <scope>NUCLEOTIDE SEQUENCE [LARGE SCALE GENOMIC DNA]</scope>
    <source>
        <strain evidence="1 2">M105</strain>
    </source>
</reference>
<keyword evidence="2" id="KW-1185">Reference proteome</keyword>
<protein>
    <submittedName>
        <fullName evidence="1">Uncharacterized protein</fullName>
    </submittedName>
</protein>
<dbReference type="AlphaFoldDB" id="A0A545UIT8"/>
<dbReference type="RefSeq" id="WP_142891441.1">
    <property type="nucleotide sequence ID" value="NZ_ML660160.1"/>
</dbReference>
<dbReference type="OrthoDB" id="1847670at2"/>
<accession>A0A545UIT8</accession>
<dbReference type="Proteomes" id="UP000315439">
    <property type="component" value="Unassembled WGS sequence"/>
</dbReference>
<evidence type="ECO:0000313" key="2">
    <source>
        <dbReference type="Proteomes" id="UP000315439"/>
    </source>
</evidence>
<sequence>MNELTTSFVQQIPEEGYQLKMLKVFQLDNSHTQSEGAEALCWPMRVEHCRNYQPLVEDEALFYQFADLGLQPESHEILAFANQYGWLGNGESAIEAKSQCSDVVEVSSNIITAEFINDWRQQLRSFIPFLELWQAISGNDDAYLRKVIYWNPDSSSVAYGNPNVSSILIASMSMNVDLYTTLTPGDVVTPARVLLTRIINQRLREHCYPALLFNGMSYRDSYLGFRCDNLLGAIWLLFARSVANNSIHRRCAECAAPFIPSRSERGRKKRFCTDACKSKNYRKNKKRLH</sequence>